<feature type="compositionally biased region" description="Basic residues" evidence="1">
    <location>
        <begin position="444"/>
        <end position="460"/>
    </location>
</feature>
<gene>
    <name evidence="2" type="ORF">SNEC2469_LOCUS23951</name>
</gene>
<accession>A0A812Z3P8</accession>
<reference evidence="2" key="1">
    <citation type="submission" date="2021-02" db="EMBL/GenBank/DDBJ databases">
        <authorList>
            <person name="Dougan E. K."/>
            <person name="Rhodes N."/>
            <person name="Thang M."/>
            <person name="Chan C."/>
        </authorList>
    </citation>
    <scope>NUCLEOTIDE SEQUENCE</scope>
</reference>
<dbReference type="Proteomes" id="UP000601435">
    <property type="component" value="Unassembled WGS sequence"/>
</dbReference>
<organism evidence="2 3">
    <name type="scientific">Symbiodinium necroappetens</name>
    <dbReference type="NCBI Taxonomy" id="1628268"/>
    <lineage>
        <taxon>Eukaryota</taxon>
        <taxon>Sar</taxon>
        <taxon>Alveolata</taxon>
        <taxon>Dinophyceae</taxon>
        <taxon>Suessiales</taxon>
        <taxon>Symbiodiniaceae</taxon>
        <taxon>Symbiodinium</taxon>
    </lineage>
</organism>
<dbReference type="OrthoDB" id="10360428at2759"/>
<feature type="compositionally biased region" description="Low complexity" evidence="1">
    <location>
        <begin position="588"/>
        <end position="599"/>
    </location>
</feature>
<evidence type="ECO:0000313" key="2">
    <source>
        <dbReference type="EMBL" id="CAE7809154.1"/>
    </source>
</evidence>
<feature type="compositionally biased region" description="Low complexity" evidence="1">
    <location>
        <begin position="523"/>
        <end position="538"/>
    </location>
</feature>
<dbReference type="AlphaFoldDB" id="A0A812Z3P8"/>
<evidence type="ECO:0000313" key="3">
    <source>
        <dbReference type="Proteomes" id="UP000601435"/>
    </source>
</evidence>
<comment type="caution">
    <text evidence="2">The sequence shown here is derived from an EMBL/GenBank/DDBJ whole genome shotgun (WGS) entry which is preliminary data.</text>
</comment>
<sequence length="766" mass="85281">MSTGWSRHWSLTATANILVLEEHWHDLVPWVQDPEQFMRKVMDYGLELLANRCATFSKYGSPPGCYSKVLSAPGPESINAMKLMKADWLCLQGVECSGVPKASMLAADLRLTFDPCVRYTALQFQSHGWRVRIVTNSYEQYWHKAKDDFRPNPEFVAGRHKLPKEMSKVLDLKTWDTISEQHLVNSAAAWSFLRYYSENHLSAQNVKLKDGLWAVFAQFGQIITLRDVDESYIVLGSFKWAVLAWRVSEQYEGGRCSGWQLQVEAGCSWQFLHDPESWLGCEATPAWSANAGLYFKATGVLEPLVQNALRSGHRRTFAELTLMADYLNLTQPHKNSKKELLQQCQAWFGEEFAEACRQAAEENNQKPDDAGMPDGLVSALLENMEPSDKQEFQDLEKSVMRQEERALQQRWQHMWAEKLAEEKAKRAKRAMAKAKAKSKPCAKAKCKGKGLGKGKGRGKGKGLGTGTSLQGLARRQAVARKRKAQVLEEIPGPTVEQDPLVAELKLELESQLLDIHVDEASEADPAPSAEPSVDAAPSQHAVLEQSASLPPAGVVEELSEACAPESEQHGAARPLFARADGDAEEPSAVAQRATAVQAQPSIETLPDPMSGPRETGMAQPSSSSGSAPVQGPNPASSHHGQASERGPREHGPHLNSTPDFLSELDPPEDFKLRLSFNDHRFKAEIMTKEYLSRDGKKSCSHTFARVRSDWKQALAHVHRWAWTEWQAAKPERQFPANCQPGVIPEAYLERLAPIIDALPRPTKYAK</sequence>
<feature type="region of interest" description="Disordered" evidence="1">
    <location>
        <begin position="444"/>
        <end position="467"/>
    </location>
</feature>
<protein>
    <submittedName>
        <fullName evidence="2">Uncharacterized protein</fullName>
    </submittedName>
</protein>
<feature type="compositionally biased region" description="Polar residues" evidence="1">
    <location>
        <begin position="618"/>
        <end position="640"/>
    </location>
</feature>
<feature type="compositionally biased region" description="Basic and acidic residues" evidence="1">
    <location>
        <begin position="641"/>
        <end position="652"/>
    </location>
</feature>
<evidence type="ECO:0000256" key="1">
    <source>
        <dbReference type="SAM" id="MobiDB-lite"/>
    </source>
</evidence>
<feature type="region of interest" description="Disordered" evidence="1">
    <location>
        <begin position="515"/>
        <end position="664"/>
    </location>
</feature>
<name>A0A812Z3P8_9DINO</name>
<dbReference type="EMBL" id="CAJNJA010045384">
    <property type="protein sequence ID" value="CAE7809154.1"/>
    <property type="molecule type" value="Genomic_DNA"/>
</dbReference>
<proteinExistence type="predicted"/>
<keyword evidence="3" id="KW-1185">Reference proteome</keyword>